<dbReference type="EMBL" id="PFBZ01000213">
    <property type="protein sequence ID" value="PIT86100.1"/>
    <property type="molecule type" value="Genomic_DNA"/>
</dbReference>
<evidence type="ECO:0000256" key="1">
    <source>
        <dbReference type="SAM" id="Phobius"/>
    </source>
</evidence>
<sequence>MTTTMTQWILRGNIVIAAMILLQYVLWIDAPSLFRTMLTVTSVAILGYHSGLFLLPQTSRFFQIAIGTMSFLAALSILLSGVYWFFSLSKVFVSLALVFLGSIVLFLPKTKQAAKAIRRGDLLPMHSLPTLLVLLGDGILFLKLFEKRLGDTIISPWTFVGPKFFFTFFCVTTLLLFLLQQKKVHIALKGLMTVVHFVLFLSVALILYKHGFGFDPFIHQASEQWILSHGTITPKVPYYIGQYMLVLVGFFTTGLPLAMLDHLIVPLGTALSLPLMLSYVMKKKDAIPFFSIALVPLLPLSFFIVTTPHHLAILLSALTSTWIWHEFDTAKNIQDRSRIIGVLLVGATCVVHAFVGIPLAIIYLGSLLFQQKKKKTLFLIYAPVLIATLPIIFLFSLGPNTTLLNPLVSLSVFTDLFTQPHWYIGIDPNMFWKLLYGYKRLIIPGIIFCMTIELYQTRKQSMRALFFAVTAVSLFVCSFLIATTIWPPDLISYERGNYAKRLLELILALGIPALCACWQRFEIKQYTRPIIQLTVALCFSILLLISWYFTYPTRDPVSLYTGYAVRDADIATVHFIQDRQGENTNYIVLTNQVIGAAALGEFGFETYHTMQDGSEQYFYSIPTGAPLYQYFRKMVYEEPKRQWMEEAMNYAGVDTAYFVHTNTWAPAATIRDAAKKEANAWFDIGNGQLWIYEYTRE</sequence>
<keyword evidence="1" id="KW-0472">Membrane</keyword>
<feature type="transmembrane region" description="Helical" evidence="1">
    <location>
        <begin position="437"/>
        <end position="455"/>
    </location>
</feature>
<feature type="transmembrane region" description="Helical" evidence="1">
    <location>
        <begin position="128"/>
        <end position="145"/>
    </location>
</feature>
<feature type="transmembrane region" description="Helical" evidence="1">
    <location>
        <begin position="157"/>
        <end position="179"/>
    </location>
</feature>
<dbReference type="AlphaFoldDB" id="A0A2M6W061"/>
<feature type="transmembrane region" description="Helical" evidence="1">
    <location>
        <begin position="376"/>
        <end position="397"/>
    </location>
</feature>
<protein>
    <recommendedName>
        <fullName evidence="4">Glycosyltransferase RgtA/B/C/D-like domain-containing protein</fullName>
    </recommendedName>
</protein>
<keyword evidence="1" id="KW-1133">Transmembrane helix</keyword>
<name>A0A2M6W061_9BACT</name>
<feature type="transmembrane region" description="Helical" evidence="1">
    <location>
        <begin position="464"/>
        <end position="486"/>
    </location>
</feature>
<feature type="transmembrane region" description="Helical" evidence="1">
    <location>
        <begin position="91"/>
        <end position="107"/>
    </location>
</feature>
<feature type="transmembrane region" description="Helical" evidence="1">
    <location>
        <begin position="9"/>
        <end position="27"/>
    </location>
</feature>
<gene>
    <name evidence="2" type="ORF">COU33_04955</name>
</gene>
<comment type="caution">
    <text evidence="2">The sequence shown here is derived from an EMBL/GenBank/DDBJ whole genome shotgun (WGS) entry which is preliminary data.</text>
</comment>
<evidence type="ECO:0000313" key="3">
    <source>
        <dbReference type="Proteomes" id="UP000229362"/>
    </source>
</evidence>
<evidence type="ECO:0008006" key="4">
    <source>
        <dbReference type="Google" id="ProtNLM"/>
    </source>
</evidence>
<feature type="transmembrane region" description="Helical" evidence="1">
    <location>
        <begin position="498"/>
        <end position="518"/>
    </location>
</feature>
<feature type="transmembrane region" description="Helical" evidence="1">
    <location>
        <begin position="62"/>
        <end position="85"/>
    </location>
</feature>
<dbReference type="Proteomes" id="UP000229362">
    <property type="component" value="Unassembled WGS sequence"/>
</dbReference>
<organism evidence="2 3">
    <name type="scientific">Candidatus Magasanikbacteria bacterium CG10_big_fil_rev_8_21_14_0_10_43_6</name>
    <dbReference type="NCBI Taxonomy" id="1974650"/>
    <lineage>
        <taxon>Bacteria</taxon>
        <taxon>Candidatus Magasanikiibacteriota</taxon>
    </lineage>
</organism>
<keyword evidence="1" id="KW-0812">Transmembrane</keyword>
<accession>A0A2M6W061</accession>
<feature type="transmembrane region" description="Helical" evidence="1">
    <location>
        <begin position="530"/>
        <end position="549"/>
    </location>
</feature>
<feature type="transmembrane region" description="Helical" evidence="1">
    <location>
        <begin position="339"/>
        <end position="364"/>
    </location>
</feature>
<feature type="transmembrane region" description="Helical" evidence="1">
    <location>
        <begin position="243"/>
        <end position="265"/>
    </location>
</feature>
<feature type="transmembrane region" description="Helical" evidence="1">
    <location>
        <begin position="33"/>
        <end position="55"/>
    </location>
</feature>
<evidence type="ECO:0000313" key="2">
    <source>
        <dbReference type="EMBL" id="PIT86100.1"/>
    </source>
</evidence>
<feature type="transmembrane region" description="Helical" evidence="1">
    <location>
        <begin position="186"/>
        <end position="208"/>
    </location>
</feature>
<reference evidence="3" key="1">
    <citation type="submission" date="2017-09" db="EMBL/GenBank/DDBJ databases">
        <title>Depth-based differentiation of microbial function through sediment-hosted aquifers and enrichment of novel symbionts in the deep terrestrial subsurface.</title>
        <authorList>
            <person name="Probst A.J."/>
            <person name="Ladd B."/>
            <person name="Jarett J.K."/>
            <person name="Geller-Mcgrath D.E."/>
            <person name="Sieber C.M.K."/>
            <person name="Emerson J.B."/>
            <person name="Anantharaman K."/>
            <person name="Thomas B.C."/>
            <person name="Malmstrom R."/>
            <person name="Stieglmeier M."/>
            <person name="Klingl A."/>
            <person name="Woyke T."/>
            <person name="Ryan C.M."/>
            <person name="Banfield J.F."/>
        </authorList>
    </citation>
    <scope>NUCLEOTIDE SEQUENCE [LARGE SCALE GENOMIC DNA]</scope>
</reference>
<proteinExistence type="predicted"/>